<dbReference type="EMBL" id="JBBWWQ010000004">
    <property type="protein sequence ID" value="KAK8948494.1"/>
    <property type="molecule type" value="Genomic_DNA"/>
</dbReference>
<sequence>MGGADGARAGRGSGQAGHYEDITETYESATLPEELSEIKGGGSFGYEGTVQTIPDQLKHDKEIFCGSEEPAQSVGYHNDLEASPTEKIPEIAPFGLSKRVDKLMEKLLCLRKVLRGEITPPLTDSCLPGEEEISCEESHSPNKKQLLPEQKDGVVKTLMLSNSGHEDCEQYSSNTQCLQEILESQEEPTLKVDEVRCLESLEANNTDTNSLFECNFSCKPIEGQPHQGSDINVKEDLHSPGEDLGKKDFLSSTSASRNTTDLVEEISSKLINFRICSSRKATKSSIKTPRTTKSTGIFKLHSSVGIIRDKENKHNTKIMNFSSSEHKIRNPAASAGSIRRPLRSVTNQKLD</sequence>
<name>A0AAP0BR78_9ASPA</name>
<evidence type="ECO:0000313" key="3">
    <source>
        <dbReference type="Proteomes" id="UP001418222"/>
    </source>
</evidence>
<accession>A0AAP0BR78</accession>
<organism evidence="2 3">
    <name type="scientific">Platanthera zijinensis</name>
    <dbReference type="NCBI Taxonomy" id="2320716"/>
    <lineage>
        <taxon>Eukaryota</taxon>
        <taxon>Viridiplantae</taxon>
        <taxon>Streptophyta</taxon>
        <taxon>Embryophyta</taxon>
        <taxon>Tracheophyta</taxon>
        <taxon>Spermatophyta</taxon>
        <taxon>Magnoliopsida</taxon>
        <taxon>Liliopsida</taxon>
        <taxon>Asparagales</taxon>
        <taxon>Orchidaceae</taxon>
        <taxon>Orchidoideae</taxon>
        <taxon>Orchideae</taxon>
        <taxon>Orchidinae</taxon>
        <taxon>Platanthera</taxon>
    </lineage>
</organism>
<reference evidence="2 3" key="1">
    <citation type="journal article" date="2022" name="Nat. Plants">
        <title>Genomes of leafy and leafless Platanthera orchids illuminate the evolution of mycoheterotrophy.</title>
        <authorList>
            <person name="Li M.H."/>
            <person name="Liu K.W."/>
            <person name="Li Z."/>
            <person name="Lu H.C."/>
            <person name="Ye Q.L."/>
            <person name="Zhang D."/>
            <person name="Wang J.Y."/>
            <person name="Li Y.F."/>
            <person name="Zhong Z.M."/>
            <person name="Liu X."/>
            <person name="Yu X."/>
            <person name="Liu D.K."/>
            <person name="Tu X.D."/>
            <person name="Liu B."/>
            <person name="Hao Y."/>
            <person name="Liao X.Y."/>
            <person name="Jiang Y.T."/>
            <person name="Sun W.H."/>
            <person name="Chen J."/>
            <person name="Chen Y.Q."/>
            <person name="Ai Y."/>
            <person name="Zhai J.W."/>
            <person name="Wu S.S."/>
            <person name="Zhou Z."/>
            <person name="Hsiao Y.Y."/>
            <person name="Wu W.L."/>
            <person name="Chen Y.Y."/>
            <person name="Lin Y.F."/>
            <person name="Hsu J.L."/>
            <person name="Li C.Y."/>
            <person name="Wang Z.W."/>
            <person name="Zhao X."/>
            <person name="Zhong W.Y."/>
            <person name="Ma X.K."/>
            <person name="Ma L."/>
            <person name="Huang J."/>
            <person name="Chen G.Z."/>
            <person name="Huang M.Z."/>
            <person name="Huang L."/>
            <person name="Peng D.H."/>
            <person name="Luo Y.B."/>
            <person name="Zou S.Q."/>
            <person name="Chen S.P."/>
            <person name="Lan S."/>
            <person name="Tsai W.C."/>
            <person name="Van de Peer Y."/>
            <person name="Liu Z.J."/>
        </authorList>
    </citation>
    <scope>NUCLEOTIDE SEQUENCE [LARGE SCALE GENOMIC DNA]</scope>
    <source>
        <strain evidence="2">Lor287</strain>
    </source>
</reference>
<keyword evidence="3" id="KW-1185">Reference proteome</keyword>
<evidence type="ECO:0000256" key="1">
    <source>
        <dbReference type="SAM" id="MobiDB-lite"/>
    </source>
</evidence>
<feature type="region of interest" description="Disordered" evidence="1">
    <location>
        <begin position="225"/>
        <end position="252"/>
    </location>
</feature>
<proteinExistence type="predicted"/>
<dbReference type="Proteomes" id="UP001418222">
    <property type="component" value="Unassembled WGS sequence"/>
</dbReference>
<feature type="compositionally biased region" description="Basic and acidic residues" evidence="1">
    <location>
        <begin position="232"/>
        <end position="249"/>
    </location>
</feature>
<comment type="caution">
    <text evidence="2">The sequence shown here is derived from an EMBL/GenBank/DDBJ whole genome shotgun (WGS) entry which is preliminary data.</text>
</comment>
<feature type="region of interest" description="Disordered" evidence="1">
    <location>
        <begin position="329"/>
        <end position="351"/>
    </location>
</feature>
<protein>
    <submittedName>
        <fullName evidence="2">Uncharacterized protein</fullName>
    </submittedName>
</protein>
<evidence type="ECO:0000313" key="2">
    <source>
        <dbReference type="EMBL" id="KAK8948494.1"/>
    </source>
</evidence>
<gene>
    <name evidence="2" type="ORF">KSP39_PZI006254</name>
</gene>
<dbReference type="AlphaFoldDB" id="A0AAP0BR78"/>
<feature type="region of interest" description="Disordered" evidence="1">
    <location>
        <begin position="1"/>
        <end position="23"/>
    </location>
</feature>
<feature type="compositionally biased region" description="Gly residues" evidence="1">
    <location>
        <begin position="1"/>
        <end position="15"/>
    </location>
</feature>